<feature type="binding site" evidence="5">
    <location>
        <position position="184"/>
    </location>
    <ligand>
        <name>a divalent metal cation</name>
        <dbReference type="ChEBI" id="CHEBI:60240"/>
        <label>2</label>
    </ligand>
</feature>
<keyword evidence="2" id="KW-0540">Nuclease</keyword>
<feature type="binding site" evidence="5">
    <location>
        <position position="158"/>
    </location>
    <ligand>
        <name>a divalent metal cation</name>
        <dbReference type="ChEBI" id="CHEBI:60240"/>
        <label>2</label>
    </ligand>
</feature>
<dbReference type="InterPro" id="IPR032466">
    <property type="entry name" value="Metal_Hydrolase"/>
</dbReference>
<keyword evidence="3 5" id="KW-0479">Metal-binding</keyword>
<evidence type="ECO:0000256" key="2">
    <source>
        <dbReference type="ARBA" id="ARBA00022722"/>
    </source>
</evidence>
<evidence type="ECO:0000256" key="1">
    <source>
        <dbReference type="ARBA" id="ARBA00009275"/>
    </source>
</evidence>
<reference evidence="6 7" key="1">
    <citation type="submission" date="2017-03" db="EMBL/GenBank/DDBJ databases">
        <title>WGS assembly of Porphyra umbilicalis.</title>
        <authorList>
            <person name="Brawley S.H."/>
            <person name="Blouin N.A."/>
            <person name="Ficko-Blean E."/>
            <person name="Wheeler G.L."/>
            <person name="Lohr M."/>
            <person name="Goodson H.V."/>
            <person name="Jenkins J.W."/>
            <person name="Blaby-Haas C.E."/>
            <person name="Helliwell K.E."/>
            <person name="Chan C."/>
            <person name="Marriage T."/>
            <person name="Bhattacharya D."/>
            <person name="Klein A.S."/>
            <person name="Badis Y."/>
            <person name="Brodie J."/>
            <person name="Cao Y."/>
            <person name="Collen J."/>
            <person name="Dittami S.M."/>
            <person name="Gachon C.M."/>
            <person name="Green B.R."/>
            <person name="Karpowicz S."/>
            <person name="Kim J.W."/>
            <person name="Kudahl U."/>
            <person name="Lin S."/>
            <person name="Michel G."/>
            <person name="Mittag M."/>
            <person name="Olson B.J."/>
            <person name="Pangilinan J."/>
            <person name="Peng Y."/>
            <person name="Qiu H."/>
            <person name="Shu S."/>
            <person name="Singer J.T."/>
            <person name="Smith A.G."/>
            <person name="Sprecher B.N."/>
            <person name="Wagner V."/>
            <person name="Wang W."/>
            <person name="Wang Z.-Y."/>
            <person name="Yan J."/>
            <person name="Yarish C."/>
            <person name="Zoeuner-Riek S."/>
            <person name="Zhuang Y."/>
            <person name="Zou Y."/>
            <person name="Lindquist E.A."/>
            <person name="Grimwood J."/>
            <person name="Barry K."/>
            <person name="Rokhsar D.S."/>
            <person name="Schmutz J."/>
            <person name="Stiller J.W."/>
            <person name="Grossman A.R."/>
            <person name="Prochnik S.E."/>
        </authorList>
    </citation>
    <scope>NUCLEOTIDE SEQUENCE [LARGE SCALE GENOMIC DNA]</scope>
    <source>
        <strain evidence="6">4086291</strain>
    </source>
</reference>
<feature type="binding site" evidence="5">
    <location>
        <position position="121"/>
    </location>
    <ligand>
        <name>a divalent metal cation</name>
        <dbReference type="ChEBI" id="CHEBI:60240"/>
        <label>1</label>
    </ligand>
</feature>
<dbReference type="OrthoDB" id="6079689at2759"/>
<accession>A0A1X6PBE1</accession>
<evidence type="ECO:0000313" key="6">
    <source>
        <dbReference type="EMBL" id="OSX78178.1"/>
    </source>
</evidence>
<dbReference type="Pfam" id="PF01026">
    <property type="entry name" value="TatD_DNase"/>
    <property type="match status" value="1"/>
</dbReference>
<comment type="similarity">
    <text evidence="1">Belongs to the metallo-dependent hydrolases superfamily. TatD-type hydrolase family.</text>
</comment>
<evidence type="ECO:0000256" key="3">
    <source>
        <dbReference type="ARBA" id="ARBA00022723"/>
    </source>
</evidence>
<dbReference type="PANTHER" id="PTHR10060">
    <property type="entry name" value="TATD FAMILY DEOXYRIBONUCLEASE"/>
    <property type="match status" value="1"/>
</dbReference>
<dbReference type="GO" id="GO:0046872">
    <property type="term" value="F:metal ion binding"/>
    <property type="evidence" value="ECO:0007669"/>
    <property type="project" value="UniProtKB-KW"/>
</dbReference>
<dbReference type="SUPFAM" id="SSF51556">
    <property type="entry name" value="Metallo-dependent hydrolases"/>
    <property type="match status" value="1"/>
</dbReference>
<protein>
    <recommendedName>
        <fullName evidence="8">TatD related DNase</fullName>
    </recommendedName>
</protein>
<evidence type="ECO:0000256" key="5">
    <source>
        <dbReference type="PIRSR" id="PIRSR005902-1"/>
    </source>
</evidence>
<dbReference type="PIRSF" id="PIRSF005902">
    <property type="entry name" value="DNase_TatD"/>
    <property type="match status" value="1"/>
</dbReference>
<dbReference type="PANTHER" id="PTHR10060:SF15">
    <property type="entry name" value="DEOXYRIBONUCLEASE TATDN1"/>
    <property type="match status" value="1"/>
</dbReference>
<dbReference type="EMBL" id="KV918819">
    <property type="protein sequence ID" value="OSX78178.1"/>
    <property type="molecule type" value="Genomic_DNA"/>
</dbReference>
<dbReference type="PROSITE" id="PS01091">
    <property type="entry name" value="TATD_3"/>
    <property type="match status" value="1"/>
</dbReference>
<dbReference type="GO" id="GO:0005829">
    <property type="term" value="C:cytosol"/>
    <property type="evidence" value="ECO:0007669"/>
    <property type="project" value="TreeGrafter"/>
</dbReference>
<feature type="binding site" evidence="5">
    <location>
        <position position="233"/>
    </location>
    <ligand>
        <name>a divalent metal cation</name>
        <dbReference type="ChEBI" id="CHEBI:60240"/>
        <label>1</label>
    </ligand>
</feature>
<dbReference type="Gene3D" id="3.20.20.140">
    <property type="entry name" value="Metal-dependent hydrolases"/>
    <property type="match status" value="1"/>
</dbReference>
<gene>
    <name evidence="6" type="ORF">BU14_0118s0029</name>
</gene>
<evidence type="ECO:0000313" key="7">
    <source>
        <dbReference type="Proteomes" id="UP000218209"/>
    </source>
</evidence>
<dbReference type="InterPro" id="IPR018228">
    <property type="entry name" value="DNase_TatD-rel_CS"/>
</dbReference>
<dbReference type="GO" id="GO:0008296">
    <property type="term" value="F:3'-5'-DNA exonuclease activity"/>
    <property type="evidence" value="ECO:0007669"/>
    <property type="project" value="TreeGrafter"/>
</dbReference>
<keyword evidence="4" id="KW-0378">Hydrolase</keyword>
<organism evidence="6 7">
    <name type="scientific">Porphyra umbilicalis</name>
    <name type="common">Purple laver</name>
    <name type="synonym">Red alga</name>
    <dbReference type="NCBI Taxonomy" id="2786"/>
    <lineage>
        <taxon>Eukaryota</taxon>
        <taxon>Rhodophyta</taxon>
        <taxon>Bangiophyceae</taxon>
        <taxon>Bangiales</taxon>
        <taxon>Bangiaceae</taxon>
        <taxon>Porphyra</taxon>
    </lineage>
</organism>
<dbReference type="InterPro" id="IPR050891">
    <property type="entry name" value="TatD-type_Hydrolase"/>
</dbReference>
<evidence type="ECO:0000256" key="4">
    <source>
        <dbReference type="ARBA" id="ARBA00022801"/>
    </source>
</evidence>
<dbReference type="CDD" id="cd01310">
    <property type="entry name" value="TatD_DNAse"/>
    <property type="match status" value="1"/>
</dbReference>
<keyword evidence="7" id="KW-1185">Reference proteome</keyword>
<dbReference type="Proteomes" id="UP000218209">
    <property type="component" value="Unassembled WGS sequence"/>
</dbReference>
<proteinExistence type="inferred from homology"/>
<evidence type="ECO:0008006" key="8">
    <source>
        <dbReference type="Google" id="ProtNLM"/>
    </source>
</evidence>
<dbReference type="AlphaFoldDB" id="A0A1X6PBE1"/>
<dbReference type="InterPro" id="IPR001130">
    <property type="entry name" value="TatD-like"/>
</dbReference>
<name>A0A1X6PBE1_PORUM</name>
<sequence length="329" mass="33769">MSLFIDIAANLTDAMFQGHYNGTARHPPDLASVLGRASDAGVVRTIVTAGDVATSSEAAALAASAATTTHALYSTVGVHPTRAGEVRPLGADNPAGGPADAIAGLAAVAASAPGRVVAVGECGLDYDRLQFCDAPTQRAVFDRHFPLAASTGLPMFLHCRGAAFPDFLDAVARHRGSFRAGVVHSFTGTPAERDAVLAMPELYLGVNGCSLKTADNIETVKGIPLDRLLLETDAPYCGIRGTHAGVGAVVSTWPAKDKKKWEAGATVKGRVEPCHIRAVAEVVAASRGVDVETVARAAWANSVAVFWPDEVGGGGYDAAVAAALPPTVP</sequence>